<dbReference type="PATRIC" id="fig|82380.10.peg.1727"/>
<evidence type="ECO:0000313" key="2">
    <source>
        <dbReference type="Proteomes" id="UP000033725"/>
    </source>
</evidence>
<evidence type="ECO:0000313" key="1">
    <source>
        <dbReference type="EMBL" id="KJL22972.1"/>
    </source>
</evidence>
<name>A0A0F0KPX8_9MICO</name>
<dbReference type="Proteomes" id="UP000033725">
    <property type="component" value="Unassembled WGS sequence"/>
</dbReference>
<comment type="caution">
    <text evidence="1">The sequence shown here is derived from an EMBL/GenBank/DDBJ whole genome shotgun (WGS) entry which is preliminary data.</text>
</comment>
<sequence length="187" mass="20129">MAFGSVTPAAASVSDDPAVEAAILEVRESLPASELLKFDALSEADQDLFVESITDLDAYDFVVVEDETSMTPDSLSARAATKTYSKVYTVNAELFGITTGQYRQEIRYSVNGSTTKAPHFCSGTFTGWAGFWSISNSNSSWVSGNKAYCSTNYTLSVLWQGNSAQMNKQMQQTGTSGGSISGYLKNI</sequence>
<reference evidence="1 2" key="1">
    <citation type="submission" date="2015-02" db="EMBL/GenBank/DDBJ databases">
        <title>Draft genome sequences of ten Microbacterium spp. with emphasis on heavy metal contaminated environments.</title>
        <authorList>
            <person name="Corretto E."/>
        </authorList>
    </citation>
    <scope>NUCLEOTIDE SEQUENCE [LARGE SCALE GENOMIC DNA]</scope>
    <source>
        <strain evidence="1 2">BEL163</strain>
    </source>
</reference>
<protein>
    <submittedName>
        <fullName evidence="1">Uncharacterized protein</fullName>
    </submittedName>
</protein>
<proteinExistence type="predicted"/>
<dbReference type="AlphaFoldDB" id="A0A0F0KPX8"/>
<gene>
    <name evidence="1" type="ORF">RN51_01718</name>
</gene>
<accession>A0A0F0KPX8</accession>
<organism evidence="1 2">
    <name type="scientific">Microbacterium oxydans</name>
    <dbReference type="NCBI Taxonomy" id="82380"/>
    <lineage>
        <taxon>Bacteria</taxon>
        <taxon>Bacillati</taxon>
        <taxon>Actinomycetota</taxon>
        <taxon>Actinomycetes</taxon>
        <taxon>Micrococcales</taxon>
        <taxon>Microbacteriaceae</taxon>
        <taxon>Microbacterium</taxon>
    </lineage>
</organism>
<dbReference type="EMBL" id="JYIV01000024">
    <property type="protein sequence ID" value="KJL22972.1"/>
    <property type="molecule type" value="Genomic_DNA"/>
</dbReference>